<dbReference type="RefSeq" id="XP_033443529.1">
    <property type="nucleotide sequence ID" value="XM_033587653.1"/>
</dbReference>
<gene>
    <name evidence="1" type="ORF">M421DRAFT_15915</name>
</gene>
<feature type="non-terminal residue" evidence="1">
    <location>
        <position position="1"/>
    </location>
</feature>
<sequence length="141" mass="15735">LPTIDLSIVVYVGEPLDYQKYRHTALCLRPNNGGTSMIIHIIGPNMSYVLQTRDNYDPSMSRNFAKEVSAGTLRTPMAKTQLASLIYQTPIDNSSREFNCQTWVGDALQRLATAGYITQKDCDGGIDRMVEATMEAKEEPE</sequence>
<dbReference type="Proteomes" id="UP000800082">
    <property type="component" value="Unassembled WGS sequence"/>
</dbReference>
<keyword evidence="2" id="KW-1185">Reference proteome</keyword>
<dbReference type="AlphaFoldDB" id="A0A6A5R9E5"/>
<feature type="non-terminal residue" evidence="1">
    <location>
        <position position="141"/>
    </location>
</feature>
<proteinExistence type="predicted"/>
<dbReference type="EMBL" id="ML979007">
    <property type="protein sequence ID" value="KAF1923276.1"/>
    <property type="molecule type" value="Genomic_DNA"/>
</dbReference>
<dbReference type="InterPro" id="IPR046670">
    <property type="entry name" value="DUF6540"/>
</dbReference>
<protein>
    <submittedName>
        <fullName evidence="1">Uncharacterized protein</fullName>
    </submittedName>
</protein>
<evidence type="ECO:0000313" key="2">
    <source>
        <dbReference type="Proteomes" id="UP000800082"/>
    </source>
</evidence>
<dbReference type="Pfam" id="PF20174">
    <property type="entry name" value="DUF6540"/>
    <property type="match status" value="1"/>
</dbReference>
<organism evidence="1 2">
    <name type="scientific">Didymella exigua CBS 183.55</name>
    <dbReference type="NCBI Taxonomy" id="1150837"/>
    <lineage>
        <taxon>Eukaryota</taxon>
        <taxon>Fungi</taxon>
        <taxon>Dikarya</taxon>
        <taxon>Ascomycota</taxon>
        <taxon>Pezizomycotina</taxon>
        <taxon>Dothideomycetes</taxon>
        <taxon>Pleosporomycetidae</taxon>
        <taxon>Pleosporales</taxon>
        <taxon>Pleosporineae</taxon>
        <taxon>Didymellaceae</taxon>
        <taxon>Didymella</taxon>
    </lineage>
</organism>
<accession>A0A6A5R9E5</accession>
<dbReference type="GeneID" id="54345299"/>
<name>A0A6A5R9E5_9PLEO</name>
<evidence type="ECO:0000313" key="1">
    <source>
        <dbReference type="EMBL" id="KAF1923276.1"/>
    </source>
</evidence>
<reference evidence="1" key="1">
    <citation type="journal article" date="2020" name="Stud. Mycol.">
        <title>101 Dothideomycetes genomes: a test case for predicting lifestyles and emergence of pathogens.</title>
        <authorList>
            <person name="Haridas S."/>
            <person name="Albert R."/>
            <person name="Binder M."/>
            <person name="Bloem J."/>
            <person name="Labutti K."/>
            <person name="Salamov A."/>
            <person name="Andreopoulos B."/>
            <person name="Baker S."/>
            <person name="Barry K."/>
            <person name="Bills G."/>
            <person name="Bluhm B."/>
            <person name="Cannon C."/>
            <person name="Castanera R."/>
            <person name="Culley D."/>
            <person name="Daum C."/>
            <person name="Ezra D."/>
            <person name="Gonzalez J."/>
            <person name="Henrissat B."/>
            <person name="Kuo A."/>
            <person name="Liang C."/>
            <person name="Lipzen A."/>
            <person name="Lutzoni F."/>
            <person name="Magnuson J."/>
            <person name="Mondo S."/>
            <person name="Nolan M."/>
            <person name="Ohm R."/>
            <person name="Pangilinan J."/>
            <person name="Park H.-J."/>
            <person name="Ramirez L."/>
            <person name="Alfaro M."/>
            <person name="Sun H."/>
            <person name="Tritt A."/>
            <person name="Yoshinaga Y."/>
            <person name="Zwiers L.-H."/>
            <person name="Turgeon B."/>
            <person name="Goodwin S."/>
            <person name="Spatafora J."/>
            <person name="Crous P."/>
            <person name="Grigoriev I."/>
        </authorList>
    </citation>
    <scope>NUCLEOTIDE SEQUENCE</scope>
    <source>
        <strain evidence="1">CBS 183.55</strain>
    </source>
</reference>
<dbReference type="OrthoDB" id="37659at2759"/>